<dbReference type="Gene3D" id="1.20.5.110">
    <property type="match status" value="1"/>
</dbReference>
<dbReference type="RefSeq" id="WP_103973003.1">
    <property type="nucleotide sequence ID" value="NZ_PGFZ01000001.1"/>
</dbReference>
<dbReference type="InterPro" id="IPR032519">
    <property type="entry name" value="YbgF_tri"/>
</dbReference>
<dbReference type="InterPro" id="IPR014162">
    <property type="entry name" value="CpoB_C"/>
</dbReference>
<comment type="function">
    <text evidence="2">Mediates coordination of peptidoglycan synthesis and outer membrane constriction during cell division.</text>
</comment>
<feature type="signal peptide" evidence="2">
    <location>
        <begin position="1"/>
        <end position="21"/>
    </location>
</feature>
<comment type="similarity">
    <text evidence="2">Belongs to the CpoB family.</text>
</comment>
<evidence type="ECO:0000256" key="1">
    <source>
        <dbReference type="ARBA" id="ARBA00022729"/>
    </source>
</evidence>
<dbReference type="InterPro" id="IPR039565">
    <property type="entry name" value="BamD-like"/>
</dbReference>
<dbReference type="Pfam" id="PF16331">
    <property type="entry name" value="TolA_bind_tri"/>
    <property type="match status" value="1"/>
</dbReference>
<dbReference type="Gene3D" id="1.25.40.10">
    <property type="entry name" value="Tetratricopeptide repeat domain"/>
    <property type="match status" value="1"/>
</dbReference>
<feature type="compositionally biased region" description="Low complexity" evidence="4">
    <location>
        <begin position="137"/>
        <end position="149"/>
    </location>
</feature>
<comment type="caution">
    <text evidence="7">The sequence shown here is derived from an EMBL/GenBank/DDBJ whole genome shotgun (WGS) entry which is preliminary data.</text>
</comment>
<evidence type="ECO:0000256" key="3">
    <source>
        <dbReference type="PROSITE-ProRule" id="PRU00339"/>
    </source>
</evidence>
<feature type="domain" description="Outer membrane lipoprotein BamD-like" evidence="5">
    <location>
        <begin position="170"/>
        <end position="291"/>
    </location>
</feature>
<keyword evidence="1 2" id="KW-0732">Signal</keyword>
<dbReference type="AlphaFoldDB" id="A0A2S5CQV5"/>
<dbReference type="Proteomes" id="UP000237423">
    <property type="component" value="Unassembled WGS sequence"/>
</dbReference>
<keyword evidence="2" id="KW-0574">Periplasm</keyword>
<feature type="repeat" description="TPR" evidence="3">
    <location>
        <begin position="245"/>
        <end position="278"/>
    </location>
</feature>
<evidence type="ECO:0000313" key="7">
    <source>
        <dbReference type="EMBL" id="POZ53199.1"/>
    </source>
</evidence>
<dbReference type="GO" id="GO:0030288">
    <property type="term" value="C:outer membrane-bounded periplasmic space"/>
    <property type="evidence" value="ECO:0007669"/>
    <property type="project" value="UniProtKB-UniRule"/>
</dbReference>
<sequence length="295" mass="30988" precursor="true">MNKRLVILLAAYCGLNSPVQALPEVIDNSAYPPSAAAAANNIAPSPSTSSLMEMTGRLEQLQTEVQQLTGKVEEQANTIAELKKQQKARLGDVEDRLQSLEGKGTSGASADTPAPEAPASDVGTSAPAAEPAPPHVADTPRTPIDATPPAAAPVPAAPVAKTPAPVVSDAENAAYKSAYLALRSGHTDEAISGFNNYLTTYPNSGLAGNAQYWLGEAYLVKKDPETAKQAFSNVGKSYPNSAKQADALYMLGKIELDQNHTDKARDYLTQVTSQYPNTTAARAATKKLLTLNISQ</sequence>
<dbReference type="InterPro" id="IPR034706">
    <property type="entry name" value="CpoB"/>
</dbReference>
<dbReference type="HAMAP" id="MF_02066">
    <property type="entry name" value="CpoB"/>
    <property type="match status" value="1"/>
</dbReference>
<dbReference type="Pfam" id="PF13525">
    <property type="entry name" value="YfiO"/>
    <property type="match status" value="1"/>
</dbReference>
<comment type="subcellular location">
    <subcellularLocation>
        <location evidence="2">Periplasm</location>
    </subcellularLocation>
</comment>
<evidence type="ECO:0000256" key="4">
    <source>
        <dbReference type="SAM" id="MobiDB-lite"/>
    </source>
</evidence>
<protein>
    <recommendedName>
        <fullName evidence="2">Cell division coordinator CpoB</fullName>
    </recommendedName>
</protein>
<keyword evidence="2" id="KW-0132">Cell division</keyword>
<keyword evidence="3" id="KW-0802">TPR repeat</keyword>
<evidence type="ECO:0000259" key="6">
    <source>
        <dbReference type="Pfam" id="PF16331"/>
    </source>
</evidence>
<dbReference type="GO" id="GO:0070206">
    <property type="term" value="P:protein trimerization"/>
    <property type="evidence" value="ECO:0007669"/>
    <property type="project" value="InterPro"/>
</dbReference>
<feature type="chain" id="PRO_5015793778" description="Cell division coordinator CpoB" evidence="2">
    <location>
        <begin position="22"/>
        <end position="295"/>
    </location>
</feature>
<reference evidence="7 8" key="1">
    <citation type="submission" date="2017-11" db="EMBL/GenBank/DDBJ databases">
        <title>Draft Genome Sequence of Methylobacter psychrotolerans Sph1T, an Obligate Methanotroph from Low-Temperature Environments.</title>
        <authorList>
            <person name="Oshkin I.Y."/>
            <person name="Miroshnikov K."/>
            <person name="Belova S.E."/>
            <person name="Korzhenkov A."/>
            <person name="Toshchakov S.V."/>
            <person name="Dedysh S.N."/>
        </authorList>
    </citation>
    <scope>NUCLEOTIDE SEQUENCE [LARGE SCALE GENOMIC DNA]</scope>
    <source>
        <strain evidence="7 8">Sph1</strain>
    </source>
</reference>
<evidence type="ECO:0000259" key="5">
    <source>
        <dbReference type="Pfam" id="PF13525"/>
    </source>
</evidence>
<evidence type="ECO:0000256" key="2">
    <source>
        <dbReference type="HAMAP-Rule" id="MF_02066"/>
    </source>
</evidence>
<dbReference type="SUPFAM" id="SSF48452">
    <property type="entry name" value="TPR-like"/>
    <property type="match status" value="1"/>
</dbReference>
<accession>A0A2S5CQV5</accession>
<dbReference type="PROSITE" id="PS50005">
    <property type="entry name" value="TPR"/>
    <property type="match status" value="1"/>
</dbReference>
<name>A0A2S5CQV5_9GAMM</name>
<organism evidence="7 8">
    <name type="scientific">Methylovulum psychrotolerans</name>
    <dbReference type="NCBI Taxonomy" id="1704499"/>
    <lineage>
        <taxon>Bacteria</taxon>
        <taxon>Pseudomonadati</taxon>
        <taxon>Pseudomonadota</taxon>
        <taxon>Gammaproteobacteria</taxon>
        <taxon>Methylococcales</taxon>
        <taxon>Methylococcaceae</taxon>
        <taxon>Methylovulum</taxon>
    </lineage>
</organism>
<feature type="region of interest" description="Disordered" evidence="4">
    <location>
        <begin position="101"/>
        <end position="157"/>
    </location>
</feature>
<proteinExistence type="inferred from homology"/>
<gene>
    <name evidence="7" type="primary">ygbF_1</name>
    <name evidence="2" type="synonym">cpoB</name>
    <name evidence="7" type="ORF">AADEFJLK_00216</name>
</gene>
<feature type="domain" description="YbgF trimerisation" evidence="6">
    <location>
        <begin position="48"/>
        <end position="105"/>
    </location>
</feature>
<dbReference type="InterPro" id="IPR019734">
    <property type="entry name" value="TPR_rpt"/>
</dbReference>
<keyword evidence="2" id="KW-0131">Cell cycle</keyword>
<dbReference type="EMBL" id="PGFZ01000001">
    <property type="protein sequence ID" value="POZ53199.1"/>
    <property type="molecule type" value="Genomic_DNA"/>
</dbReference>
<evidence type="ECO:0000313" key="8">
    <source>
        <dbReference type="Proteomes" id="UP000237423"/>
    </source>
</evidence>
<dbReference type="GO" id="GO:0043093">
    <property type="term" value="P:FtsZ-dependent cytokinesis"/>
    <property type="evidence" value="ECO:0007669"/>
    <property type="project" value="UniProtKB-UniRule"/>
</dbReference>
<dbReference type="InterPro" id="IPR011990">
    <property type="entry name" value="TPR-like_helical_dom_sf"/>
</dbReference>
<dbReference type="NCBIfam" id="TIGR02795">
    <property type="entry name" value="tol_pal_ybgF"/>
    <property type="match status" value="1"/>
</dbReference>